<evidence type="ECO:0000313" key="3">
    <source>
        <dbReference type="Proteomes" id="UP000724148"/>
    </source>
</evidence>
<accession>A0A931SD35</accession>
<reference evidence="2" key="1">
    <citation type="submission" date="2020-07" db="EMBL/GenBank/DDBJ databases">
        <title>Huge and variable diversity of episymbiotic CPR bacteria and DPANN archaea in groundwater ecosystems.</title>
        <authorList>
            <person name="He C.Y."/>
            <person name="Keren R."/>
            <person name="Whittaker M."/>
            <person name="Farag I.F."/>
            <person name="Doudna J."/>
            <person name="Cate J.H.D."/>
            <person name="Banfield J.F."/>
        </authorList>
    </citation>
    <scope>NUCLEOTIDE SEQUENCE</scope>
    <source>
        <strain evidence="2">NC_groundwater_193_Ag_S-0.1um_51_7</strain>
    </source>
</reference>
<evidence type="ECO:0000259" key="1">
    <source>
        <dbReference type="PROSITE" id="PS50819"/>
    </source>
</evidence>
<dbReference type="SUPFAM" id="SSF55608">
    <property type="entry name" value="Homing endonucleases"/>
    <property type="match status" value="1"/>
</dbReference>
<name>A0A931SD35_9BACT</name>
<dbReference type="AlphaFoldDB" id="A0A931SD35"/>
<dbReference type="Proteomes" id="UP000724148">
    <property type="component" value="Unassembled WGS sequence"/>
</dbReference>
<protein>
    <recommendedName>
        <fullName evidence="1">DOD-type homing endonuclease domain-containing protein</fullName>
    </recommendedName>
</protein>
<gene>
    <name evidence="2" type="ORF">HYT40_00760</name>
</gene>
<evidence type="ECO:0000313" key="2">
    <source>
        <dbReference type="EMBL" id="MBI2096677.1"/>
    </source>
</evidence>
<dbReference type="PROSITE" id="PS50819">
    <property type="entry name" value="INTEIN_ENDONUCLEASE"/>
    <property type="match status" value="1"/>
</dbReference>
<dbReference type="InterPro" id="IPR004860">
    <property type="entry name" value="LAGLIDADG_dom"/>
</dbReference>
<feature type="domain" description="DOD-type homing endonuclease" evidence="1">
    <location>
        <begin position="1"/>
        <end position="65"/>
    </location>
</feature>
<dbReference type="PRINTS" id="PR00379">
    <property type="entry name" value="INTEIN"/>
</dbReference>
<comment type="caution">
    <text evidence="2">The sequence shown here is derived from an EMBL/GenBank/DDBJ whole genome shotgun (WGS) entry which is preliminary data.</text>
</comment>
<feature type="non-terminal residue" evidence="2">
    <location>
        <position position="192"/>
    </location>
</feature>
<dbReference type="InterPro" id="IPR027434">
    <property type="entry name" value="Homing_endonucl"/>
</dbReference>
<dbReference type="InterPro" id="IPR004042">
    <property type="entry name" value="Intein_endonuc_central"/>
</dbReference>
<organism evidence="2 3">
    <name type="scientific">Candidatus Sungiibacteriota bacterium</name>
    <dbReference type="NCBI Taxonomy" id="2750080"/>
    <lineage>
        <taxon>Bacteria</taxon>
        <taxon>Candidatus Sungiibacteriota</taxon>
    </lineage>
</organism>
<dbReference type="Pfam" id="PF14528">
    <property type="entry name" value="LAGLIDADG_3"/>
    <property type="match status" value="1"/>
</dbReference>
<dbReference type="EMBL" id="JACOZA010000018">
    <property type="protein sequence ID" value="MBI2096677.1"/>
    <property type="molecule type" value="Genomic_DNA"/>
</dbReference>
<dbReference type="GO" id="GO:0016539">
    <property type="term" value="P:intein-mediated protein splicing"/>
    <property type="evidence" value="ECO:0007669"/>
    <property type="project" value="InterPro"/>
</dbReference>
<dbReference type="Gene3D" id="3.10.28.10">
    <property type="entry name" value="Homing endonucleases"/>
    <property type="match status" value="1"/>
</dbReference>
<dbReference type="InterPro" id="IPR006142">
    <property type="entry name" value="INTEIN"/>
</dbReference>
<sequence>MGETYARGKRVPEWVRIAPREFVVSYLRGLFDTDGGVERNGGVCLSSASPALIREVSTMLLNLGIIHRSYERKKLYNNQLQYYVMIYGDFIERFQSEIGFTVVRKAKALERICERQRNTNINRIPYQGEAIRKVWQEAVAATSRRLDRAFYDESLYKNAKRYIDGTRLPSLRGISYFISGVSELAPSVRSMP</sequence>
<proteinExistence type="predicted"/>
<dbReference type="GO" id="GO:0004519">
    <property type="term" value="F:endonuclease activity"/>
    <property type="evidence" value="ECO:0007669"/>
    <property type="project" value="InterPro"/>
</dbReference>